<dbReference type="InterPro" id="IPR036928">
    <property type="entry name" value="AS_sf"/>
</dbReference>
<proteinExistence type="predicted"/>
<comment type="caution">
    <text evidence="2">The sequence shown here is derived from an EMBL/GenBank/DDBJ whole genome shotgun (WGS) entry which is preliminary data.</text>
</comment>
<dbReference type="Pfam" id="PF01425">
    <property type="entry name" value="Amidase"/>
    <property type="match status" value="1"/>
</dbReference>
<name>A0AAN7TNR5_9PEZI</name>
<reference evidence="2" key="1">
    <citation type="submission" date="2023-08" db="EMBL/GenBank/DDBJ databases">
        <title>Black Yeasts Isolated from many extreme environments.</title>
        <authorList>
            <person name="Coleine C."/>
            <person name="Stajich J.E."/>
            <person name="Selbmann L."/>
        </authorList>
    </citation>
    <scope>NUCLEOTIDE SEQUENCE</scope>
    <source>
        <strain evidence="2">CCFEE 5401</strain>
    </source>
</reference>
<accession>A0AAN7TNR5</accession>
<dbReference type="InterPro" id="IPR023631">
    <property type="entry name" value="Amidase_dom"/>
</dbReference>
<evidence type="ECO:0000313" key="3">
    <source>
        <dbReference type="Proteomes" id="UP001310890"/>
    </source>
</evidence>
<dbReference type="SUPFAM" id="SSF75304">
    <property type="entry name" value="Amidase signature (AS) enzymes"/>
    <property type="match status" value="1"/>
</dbReference>
<feature type="domain" description="Amidase" evidence="1">
    <location>
        <begin position="28"/>
        <end position="427"/>
    </location>
</feature>
<dbReference type="PANTHER" id="PTHR42678">
    <property type="entry name" value="AMIDASE"/>
    <property type="match status" value="1"/>
</dbReference>
<evidence type="ECO:0000313" key="2">
    <source>
        <dbReference type="EMBL" id="KAK5116978.1"/>
    </source>
</evidence>
<dbReference type="Proteomes" id="UP001310890">
    <property type="component" value="Unassembled WGS sequence"/>
</dbReference>
<dbReference type="AlphaFoldDB" id="A0AAN7TNR5"/>
<evidence type="ECO:0000259" key="1">
    <source>
        <dbReference type="Pfam" id="PF01425"/>
    </source>
</evidence>
<sequence>MADLDVLTLTATEAQQLLRNQKLTSVALVEAYLTQIGKHNHNGFRLNALISVAPREDLLKTASRLDEERAAGHARGPLHGIPFIIKDVFVTLPSLGMPTTCGTPCFAKATTKRTAPLIQYLLDQGMILLGKANLTEFCGLKFKGLTPGYSSFGGQTQNPYIFGGLEKDEKLIGHSSPGGSSAGSAAGVAAGFAPLSIGTECCGSIITPANRAGLYALKCGLHTVDDEGCFKYNDCIDCIGGLAKSAQDLASFIAALQQRKEPYDLNRGLAGLRVGFTDVNVWRLPETMVSWPGDTRQQMEDGYSAAIATLKANGVDVETDIDLPRAEEYMKRPDGKSHFWEIAMHQLKQTHMQAFFDEFSESEVHSLEEMIEWNKKHADTCLPQDELEGLLASNREPAEMEAMIIELRDKSKSALDRHFEAGMDIVVALADSSLVRYSSGAGKPVFFLIRTA</sequence>
<dbReference type="Gene3D" id="3.90.1300.10">
    <property type="entry name" value="Amidase signature (AS) domain"/>
    <property type="match status" value="1"/>
</dbReference>
<gene>
    <name evidence="2" type="ORF">LTR62_006699</name>
</gene>
<dbReference type="EMBL" id="JAVRRL010000006">
    <property type="protein sequence ID" value="KAK5116978.1"/>
    <property type="molecule type" value="Genomic_DNA"/>
</dbReference>
<protein>
    <recommendedName>
        <fullName evidence="1">Amidase domain-containing protein</fullName>
    </recommendedName>
</protein>
<organism evidence="2 3">
    <name type="scientific">Meristemomyces frigidus</name>
    <dbReference type="NCBI Taxonomy" id="1508187"/>
    <lineage>
        <taxon>Eukaryota</taxon>
        <taxon>Fungi</taxon>
        <taxon>Dikarya</taxon>
        <taxon>Ascomycota</taxon>
        <taxon>Pezizomycotina</taxon>
        <taxon>Dothideomycetes</taxon>
        <taxon>Dothideomycetidae</taxon>
        <taxon>Mycosphaerellales</taxon>
        <taxon>Teratosphaeriaceae</taxon>
        <taxon>Meristemomyces</taxon>
    </lineage>
</organism>
<dbReference type="PANTHER" id="PTHR42678:SF34">
    <property type="entry name" value="OS04G0183300 PROTEIN"/>
    <property type="match status" value="1"/>
</dbReference>